<evidence type="ECO:0000313" key="1">
    <source>
        <dbReference type="EMBL" id="KAL0413971.1"/>
    </source>
</evidence>
<dbReference type="EMBL" id="JACGWJ010000006">
    <property type="protein sequence ID" value="KAL0413971.1"/>
    <property type="molecule type" value="Genomic_DNA"/>
</dbReference>
<reference evidence="1" key="1">
    <citation type="submission" date="2020-06" db="EMBL/GenBank/DDBJ databases">
        <authorList>
            <person name="Li T."/>
            <person name="Hu X."/>
            <person name="Zhang T."/>
            <person name="Song X."/>
            <person name="Zhang H."/>
            <person name="Dai N."/>
            <person name="Sheng W."/>
            <person name="Hou X."/>
            <person name="Wei L."/>
        </authorList>
    </citation>
    <scope>NUCLEOTIDE SEQUENCE</scope>
    <source>
        <strain evidence="1">G02</strain>
        <tissue evidence="1">Leaf</tissue>
    </source>
</reference>
<proteinExistence type="predicted"/>
<sequence length="60" mass="5879">MAPTKARDNSSMEVSEEVLCRGGSTTGTTTLGGGGVCAKAAGVDPPPVEVGDIPVTTCKA</sequence>
<name>A0AAW2UDK4_SESRA</name>
<organism evidence="1">
    <name type="scientific">Sesamum radiatum</name>
    <name type="common">Black benniseed</name>
    <dbReference type="NCBI Taxonomy" id="300843"/>
    <lineage>
        <taxon>Eukaryota</taxon>
        <taxon>Viridiplantae</taxon>
        <taxon>Streptophyta</taxon>
        <taxon>Embryophyta</taxon>
        <taxon>Tracheophyta</taxon>
        <taxon>Spermatophyta</taxon>
        <taxon>Magnoliopsida</taxon>
        <taxon>eudicotyledons</taxon>
        <taxon>Gunneridae</taxon>
        <taxon>Pentapetalae</taxon>
        <taxon>asterids</taxon>
        <taxon>lamiids</taxon>
        <taxon>Lamiales</taxon>
        <taxon>Pedaliaceae</taxon>
        <taxon>Sesamum</taxon>
    </lineage>
</organism>
<reference evidence="1" key="2">
    <citation type="journal article" date="2024" name="Plant">
        <title>Genomic evolution and insights into agronomic trait innovations of Sesamum species.</title>
        <authorList>
            <person name="Miao H."/>
            <person name="Wang L."/>
            <person name="Qu L."/>
            <person name="Liu H."/>
            <person name="Sun Y."/>
            <person name="Le M."/>
            <person name="Wang Q."/>
            <person name="Wei S."/>
            <person name="Zheng Y."/>
            <person name="Lin W."/>
            <person name="Duan Y."/>
            <person name="Cao H."/>
            <person name="Xiong S."/>
            <person name="Wang X."/>
            <person name="Wei L."/>
            <person name="Li C."/>
            <person name="Ma Q."/>
            <person name="Ju M."/>
            <person name="Zhao R."/>
            <person name="Li G."/>
            <person name="Mu C."/>
            <person name="Tian Q."/>
            <person name="Mei H."/>
            <person name="Zhang T."/>
            <person name="Gao T."/>
            <person name="Zhang H."/>
        </authorList>
    </citation>
    <scope>NUCLEOTIDE SEQUENCE</scope>
    <source>
        <strain evidence="1">G02</strain>
    </source>
</reference>
<dbReference type="AlphaFoldDB" id="A0AAW2UDK4"/>
<comment type="caution">
    <text evidence="1">The sequence shown here is derived from an EMBL/GenBank/DDBJ whole genome shotgun (WGS) entry which is preliminary data.</text>
</comment>
<gene>
    <name evidence="1" type="ORF">Sradi_1598800</name>
</gene>
<accession>A0AAW2UDK4</accession>
<protein>
    <submittedName>
        <fullName evidence="1">Uncharacterized protein</fullName>
    </submittedName>
</protein>